<dbReference type="EMBL" id="OX459942">
    <property type="protein sequence ID" value="CAI9176193.1"/>
    <property type="molecule type" value="Genomic_DNA"/>
</dbReference>
<organism evidence="1 2">
    <name type="scientific">Rangifer tarandus platyrhynchus</name>
    <name type="common">Svalbard reindeer</name>
    <dbReference type="NCBI Taxonomy" id="3082113"/>
    <lineage>
        <taxon>Eukaryota</taxon>
        <taxon>Metazoa</taxon>
        <taxon>Chordata</taxon>
        <taxon>Craniata</taxon>
        <taxon>Vertebrata</taxon>
        <taxon>Euteleostomi</taxon>
        <taxon>Mammalia</taxon>
        <taxon>Eutheria</taxon>
        <taxon>Laurasiatheria</taxon>
        <taxon>Artiodactyla</taxon>
        <taxon>Ruminantia</taxon>
        <taxon>Pecora</taxon>
        <taxon>Cervidae</taxon>
        <taxon>Odocoileinae</taxon>
        <taxon>Rangifer</taxon>
    </lineage>
</organism>
<keyword evidence="2" id="KW-1185">Reference proteome</keyword>
<sequence>MRVVTPASLQPHRAALVLESRGASPLCCALLSSPYLSSYFGICLWFLKFSQFDFKEPPPLLPQLLRVLRRAGVFLQ</sequence>
<accession>A0ABN8ZUF6</accession>
<protein>
    <submittedName>
        <fullName evidence="1">Uncharacterized protein</fullName>
    </submittedName>
</protein>
<proteinExistence type="predicted"/>
<evidence type="ECO:0000313" key="2">
    <source>
        <dbReference type="Proteomes" id="UP001176941"/>
    </source>
</evidence>
<gene>
    <name evidence="1" type="ORF">MRATA1EN1_LOCUS25155</name>
</gene>
<evidence type="ECO:0000313" key="1">
    <source>
        <dbReference type="EMBL" id="CAI9176193.1"/>
    </source>
</evidence>
<dbReference type="Proteomes" id="UP001176941">
    <property type="component" value="Chromosome 6"/>
</dbReference>
<reference evidence="1" key="1">
    <citation type="submission" date="2023-04" db="EMBL/GenBank/DDBJ databases">
        <authorList>
            <consortium name="ELIXIR-Norway"/>
        </authorList>
    </citation>
    <scope>NUCLEOTIDE SEQUENCE [LARGE SCALE GENOMIC DNA]</scope>
</reference>
<name>A0ABN8ZUF6_RANTA</name>